<dbReference type="InterPro" id="IPR029154">
    <property type="entry name" value="HIBADH-like_NADP-bd"/>
</dbReference>
<gene>
    <name evidence="6" type="ORF">OB236_07910</name>
</gene>
<dbReference type="Pfam" id="PF14833">
    <property type="entry name" value="NAD_binding_11"/>
    <property type="match status" value="1"/>
</dbReference>
<dbReference type="Gene3D" id="3.40.50.720">
    <property type="entry name" value="NAD(P)-binding Rossmann-like Domain"/>
    <property type="match status" value="1"/>
</dbReference>
<evidence type="ECO:0000259" key="4">
    <source>
        <dbReference type="Pfam" id="PF03446"/>
    </source>
</evidence>
<dbReference type="SUPFAM" id="SSF51735">
    <property type="entry name" value="NAD(P)-binding Rossmann-fold domains"/>
    <property type="match status" value="1"/>
</dbReference>
<evidence type="ECO:0000256" key="3">
    <source>
        <dbReference type="ARBA" id="ARBA00023027"/>
    </source>
</evidence>
<dbReference type="InterPro" id="IPR008927">
    <property type="entry name" value="6-PGluconate_DH-like_C_sf"/>
</dbReference>
<protein>
    <submittedName>
        <fullName evidence="6">NAD(P)-dependent oxidoreductase</fullName>
    </submittedName>
</protein>
<evidence type="ECO:0000256" key="1">
    <source>
        <dbReference type="ARBA" id="ARBA00009080"/>
    </source>
</evidence>
<comment type="caution">
    <text evidence="6">The sequence shown here is derived from an EMBL/GenBank/DDBJ whole genome shotgun (WGS) entry which is preliminary data.</text>
</comment>
<accession>A0ABT2UBP6</accession>
<comment type="similarity">
    <text evidence="1">Belongs to the HIBADH-related family.</text>
</comment>
<dbReference type="Pfam" id="PF03446">
    <property type="entry name" value="NAD_binding_2"/>
    <property type="match status" value="1"/>
</dbReference>
<evidence type="ECO:0000313" key="7">
    <source>
        <dbReference type="Proteomes" id="UP001652445"/>
    </source>
</evidence>
<feature type="domain" description="6-phosphogluconate dehydrogenase NADP-binding" evidence="4">
    <location>
        <begin position="5"/>
        <end position="164"/>
    </location>
</feature>
<keyword evidence="7" id="KW-1185">Reference proteome</keyword>
<organism evidence="6 7">
    <name type="scientific">Paenibacillus baimaensis</name>
    <dbReference type="NCBI Taxonomy" id="2982185"/>
    <lineage>
        <taxon>Bacteria</taxon>
        <taxon>Bacillati</taxon>
        <taxon>Bacillota</taxon>
        <taxon>Bacilli</taxon>
        <taxon>Bacillales</taxon>
        <taxon>Paenibacillaceae</taxon>
        <taxon>Paenibacillus</taxon>
    </lineage>
</organism>
<dbReference type="EMBL" id="JAOQIO010000016">
    <property type="protein sequence ID" value="MCU6792050.1"/>
    <property type="molecule type" value="Genomic_DNA"/>
</dbReference>
<dbReference type="InterPro" id="IPR006115">
    <property type="entry name" value="6PGDH_NADP-bd"/>
</dbReference>
<dbReference type="SUPFAM" id="SSF48179">
    <property type="entry name" value="6-phosphogluconate dehydrogenase C-terminal domain-like"/>
    <property type="match status" value="1"/>
</dbReference>
<dbReference type="PIRSF" id="PIRSF000103">
    <property type="entry name" value="HIBADH"/>
    <property type="match status" value="1"/>
</dbReference>
<dbReference type="RefSeq" id="WP_262683449.1">
    <property type="nucleotide sequence ID" value="NZ_JAOQIO010000016.1"/>
</dbReference>
<dbReference type="Proteomes" id="UP001652445">
    <property type="component" value="Unassembled WGS sequence"/>
</dbReference>
<keyword evidence="3" id="KW-0520">NAD</keyword>
<proteinExistence type="inferred from homology"/>
<dbReference type="InterPro" id="IPR036291">
    <property type="entry name" value="NAD(P)-bd_dom_sf"/>
</dbReference>
<reference evidence="6 7" key="1">
    <citation type="submission" date="2022-09" db="EMBL/GenBank/DDBJ databases">
        <authorList>
            <person name="Han X.L."/>
            <person name="Wang Q."/>
            <person name="Lu T."/>
        </authorList>
    </citation>
    <scope>NUCLEOTIDE SEQUENCE [LARGE SCALE GENOMIC DNA]</scope>
    <source>
        <strain evidence="6 7">WQ 127069</strain>
    </source>
</reference>
<name>A0ABT2UBP6_9BACL</name>
<dbReference type="PANTHER" id="PTHR43060">
    <property type="entry name" value="3-HYDROXYISOBUTYRATE DEHYDROGENASE-LIKE 1, MITOCHONDRIAL-RELATED"/>
    <property type="match status" value="1"/>
</dbReference>
<evidence type="ECO:0000259" key="5">
    <source>
        <dbReference type="Pfam" id="PF14833"/>
    </source>
</evidence>
<evidence type="ECO:0000256" key="2">
    <source>
        <dbReference type="ARBA" id="ARBA00023002"/>
    </source>
</evidence>
<dbReference type="PANTHER" id="PTHR43060:SF15">
    <property type="entry name" value="3-HYDROXYISOBUTYRATE DEHYDROGENASE-LIKE 1, MITOCHONDRIAL-RELATED"/>
    <property type="match status" value="1"/>
</dbReference>
<dbReference type="Gene3D" id="1.10.1040.10">
    <property type="entry name" value="N-(1-d-carboxylethyl)-l-norvaline Dehydrogenase, domain 2"/>
    <property type="match status" value="1"/>
</dbReference>
<dbReference type="InterPro" id="IPR015815">
    <property type="entry name" value="HIBADH-related"/>
</dbReference>
<evidence type="ECO:0000313" key="6">
    <source>
        <dbReference type="EMBL" id="MCU6792050.1"/>
    </source>
</evidence>
<feature type="domain" description="3-hydroxyisobutyrate dehydrogenase-like NAD-binding" evidence="5">
    <location>
        <begin position="167"/>
        <end position="285"/>
    </location>
</feature>
<sequence length="299" mass="32090">MKLQRISFIGMGVMGSRMAARLIKAGYEVTVYNRSADKVEPLVQLGASRAATIREAVELADVICTCLSMPQDVQALYMDEQGIFKQAKPGAICMDFTTVGRELSVQLGVEAASYKLVYLDTPVSGGPEGAERGTLTIMVGGQADAYEQCLPVLQQLGSNVQYLGSSGLGSVAKLMNQYLVATHTLAAAEAMAAGSAYGINPEQLYQILSTSYGDSRMLRRHVEQHILDRSFQPGGALKYLLKDVGLANRLVAEAGIEISTGNHVEAVLQKAVEQQLGELDMSAVILSLELLTGTKVERK</sequence>
<keyword evidence="2" id="KW-0560">Oxidoreductase</keyword>
<dbReference type="InterPro" id="IPR013328">
    <property type="entry name" value="6PGD_dom2"/>
</dbReference>